<evidence type="ECO:0000313" key="1">
    <source>
        <dbReference type="EMBL" id="QIK37332.1"/>
    </source>
</evidence>
<protein>
    <submittedName>
        <fullName evidence="1">Ribbon-helix-helix protein, CopG family</fullName>
    </submittedName>
</protein>
<keyword evidence="2" id="KW-1185">Reference proteome</keyword>
<dbReference type="InterPro" id="IPR010985">
    <property type="entry name" value="Ribbon_hlx_hlx"/>
</dbReference>
<sequence length="77" mass="8488">MAKGKTSTLTFRIEPALKEALRAAAEREHRSIANMVEVLIRDWCGRNGIAIPEQGALFAEERQPSAHESATKKGRKG</sequence>
<dbReference type="InterPro" id="IPR013321">
    <property type="entry name" value="Arc_rbn_hlx_hlx"/>
</dbReference>
<dbReference type="SUPFAM" id="SSF47598">
    <property type="entry name" value="Ribbon-helix-helix"/>
    <property type="match status" value="1"/>
</dbReference>
<gene>
    <name evidence="1" type="ORF">GWK36_04265</name>
</gene>
<organism evidence="1 2">
    <name type="scientific">Caldichromatium japonicum</name>
    <dbReference type="NCBI Taxonomy" id="2699430"/>
    <lineage>
        <taxon>Bacteria</taxon>
        <taxon>Pseudomonadati</taxon>
        <taxon>Pseudomonadota</taxon>
        <taxon>Gammaproteobacteria</taxon>
        <taxon>Chromatiales</taxon>
        <taxon>Chromatiaceae</taxon>
        <taxon>Caldichromatium</taxon>
    </lineage>
</organism>
<proteinExistence type="predicted"/>
<name>A0A6G7VBK5_9GAMM</name>
<dbReference type="EMBL" id="CP048029">
    <property type="protein sequence ID" value="QIK37332.1"/>
    <property type="molecule type" value="Genomic_DNA"/>
</dbReference>
<dbReference type="RefSeq" id="WP_166270101.1">
    <property type="nucleotide sequence ID" value="NZ_CP048029.1"/>
</dbReference>
<evidence type="ECO:0000313" key="2">
    <source>
        <dbReference type="Proteomes" id="UP000502699"/>
    </source>
</evidence>
<dbReference type="KEGG" id="cjap:GWK36_04265"/>
<reference evidence="2" key="1">
    <citation type="submission" date="2020-01" db="EMBL/GenBank/DDBJ databases">
        <title>Caldichromatium gen. nov., sp. nov., a thermophilic purple sulfur bacterium member of the family Chromatiaceae isolated from Nakabusa hot spring, Japan.</title>
        <authorList>
            <person name="Saini M.K."/>
            <person name="Hanada S."/>
            <person name="Tank M."/>
        </authorList>
    </citation>
    <scope>NUCLEOTIDE SEQUENCE [LARGE SCALE GENOMIC DNA]</scope>
    <source>
        <strain evidence="2">No.7</strain>
    </source>
</reference>
<dbReference type="GO" id="GO:0006355">
    <property type="term" value="P:regulation of DNA-templated transcription"/>
    <property type="evidence" value="ECO:0007669"/>
    <property type="project" value="InterPro"/>
</dbReference>
<dbReference type="AlphaFoldDB" id="A0A6G7VBK5"/>
<dbReference type="Proteomes" id="UP000502699">
    <property type="component" value="Chromosome"/>
</dbReference>
<accession>A0A6G7VBK5</accession>
<dbReference type="Gene3D" id="1.10.1220.10">
    <property type="entry name" value="Met repressor-like"/>
    <property type="match status" value="1"/>
</dbReference>